<dbReference type="InterPro" id="IPR010182">
    <property type="entry name" value="ArgE/DapE"/>
</dbReference>
<dbReference type="Pfam" id="PF01546">
    <property type="entry name" value="Peptidase_M20"/>
    <property type="match status" value="1"/>
</dbReference>
<dbReference type="UniPathway" id="UPA00034">
    <property type="reaction ID" value="UER00021"/>
</dbReference>
<evidence type="ECO:0000256" key="8">
    <source>
        <dbReference type="ARBA" id="ARBA00022801"/>
    </source>
</evidence>
<dbReference type="Gene3D" id="3.30.70.360">
    <property type="match status" value="1"/>
</dbReference>
<dbReference type="PANTHER" id="PTHR43808">
    <property type="entry name" value="ACETYLORNITHINE DEACETYLASE"/>
    <property type="match status" value="1"/>
</dbReference>
<dbReference type="Gene3D" id="3.40.630.10">
    <property type="entry name" value="Zn peptidases"/>
    <property type="match status" value="1"/>
</dbReference>
<evidence type="ECO:0000256" key="1">
    <source>
        <dbReference type="ARBA" id="ARBA00001941"/>
    </source>
</evidence>
<dbReference type="OrthoDB" id="9792335at2"/>
<organism evidence="13 14">
    <name type="scientific">Oxobacter pfennigii</name>
    <dbReference type="NCBI Taxonomy" id="36849"/>
    <lineage>
        <taxon>Bacteria</taxon>
        <taxon>Bacillati</taxon>
        <taxon>Bacillota</taxon>
        <taxon>Clostridia</taxon>
        <taxon>Eubacteriales</taxon>
        <taxon>Clostridiaceae</taxon>
        <taxon>Oxobacter</taxon>
    </lineage>
</organism>
<comment type="caution">
    <text evidence="13">The sequence shown here is derived from an EMBL/GenBank/DDBJ whole genome shotgun (WGS) entry which is preliminary data.</text>
</comment>
<keyword evidence="9" id="KW-0862">Zinc</keyword>
<evidence type="ECO:0000256" key="11">
    <source>
        <dbReference type="ARBA" id="ARBA00051301"/>
    </source>
</evidence>
<comment type="cofactor">
    <cofactor evidence="1">
        <name>Co(2+)</name>
        <dbReference type="ChEBI" id="CHEBI:48828"/>
    </cofactor>
</comment>
<dbReference type="InterPro" id="IPR002933">
    <property type="entry name" value="Peptidase_M20"/>
</dbReference>
<proteinExistence type="inferred from homology"/>
<gene>
    <name evidence="13" type="primary">argE</name>
    <name evidence="13" type="ORF">OXPF_35110</name>
</gene>
<dbReference type="SUPFAM" id="SSF55031">
    <property type="entry name" value="Bacterial exopeptidase dimerisation domain"/>
    <property type="match status" value="1"/>
</dbReference>
<dbReference type="EMBL" id="LKET01000051">
    <property type="protein sequence ID" value="KPU42751.1"/>
    <property type="molecule type" value="Genomic_DNA"/>
</dbReference>
<comment type="pathway">
    <text evidence="3">Amino-acid biosynthesis; L-lysine biosynthesis via DAP pathway; LL-2,6-diaminopimelate from (S)-tetrahydrodipicolinate (succinylase route): step 3/3.</text>
</comment>
<dbReference type="GO" id="GO:0009014">
    <property type="term" value="F:succinyl-diaminopimelate desuccinylase activity"/>
    <property type="evidence" value="ECO:0007669"/>
    <property type="project" value="UniProtKB-EC"/>
</dbReference>
<dbReference type="GO" id="GO:0046872">
    <property type="term" value="F:metal ion binding"/>
    <property type="evidence" value="ECO:0007669"/>
    <property type="project" value="UniProtKB-KW"/>
</dbReference>
<dbReference type="Pfam" id="PF07687">
    <property type="entry name" value="M20_dimer"/>
    <property type="match status" value="1"/>
</dbReference>
<comment type="catalytic activity">
    <reaction evidence="11">
        <text>N-succinyl-(2S,6S)-2,6-diaminopimelate + H2O = (2S,6S)-2,6-diaminopimelate + succinate</text>
        <dbReference type="Rhea" id="RHEA:22608"/>
        <dbReference type="ChEBI" id="CHEBI:15377"/>
        <dbReference type="ChEBI" id="CHEBI:30031"/>
        <dbReference type="ChEBI" id="CHEBI:57609"/>
        <dbReference type="ChEBI" id="CHEBI:58087"/>
        <dbReference type="EC" id="3.5.1.18"/>
    </reaction>
</comment>
<keyword evidence="7" id="KW-0479">Metal-binding</keyword>
<evidence type="ECO:0000256" key="4">
    <source>
        <dbReference type="ARBA" id="ARBA00006247"/>
    </source>
</evidence>
<dbReference type="SUPFAM" id="SSF53187">
    <property type="entry name" value="Zn-dependent exopeptidases"/>
    <property type="match status" value="1"/>
</dbReference>
<evidence type="ECO:0000259" key="12">
    <source>
        <dbReference type="Pfam" id="PF07687"/>
    </source>
</evidence>
<accession>A0A0P8W577</accession>
<evidence type="ECO:0000256" key="3">
    <source>
        <dbReference type="ARBA" id="ARBA00005130"/>
    </source>
</evidence>
<dbReference type="PROSITE" id="PS00759">
    <property type="entry name" value="ARGE_DAPE_CPG2_2"/>
    <property type="match status" value="1"/>
</dbReference>
<evidence type="ECO:0000313" key="13">
    <source>
        <dbReference type="EMBL" id="KPU42751.1"/>
    </source>
</evidence>
<dbReference type="PATRIC" id="fig|36849.3.peg.3718"/>
<evidence type="ECO:0000256" key="10">
    <source>
        <dbReference type="ARBA" id="ARBA00023285"/>
    </source>
</evidence>
<protein>
    <recommendedName>
        <fullName evidence="6">Probable succinyl-diaminopimelate desuccinylase</fullName>
        <ecNumber evidence="5">3.5.1.18</ecNumber>
    </recommendedName>
</protein>
<evidence type="ECO:0000256" key="2">
    <source>
        <dbReference type="ARBA" id="ARBA00001947"/>
    </source>
</evidence>
<dbReference type="RefSeq" id="WP_054876501.1">
    <property type="nucleotide sequence ID" value="NZ_LKET01000051.1"/>
</dbReference>
<reference evidence="13 14" key="1">
    <citation type="submission" date="2015-09" db="EMBL/GenBank/DDBJ databases">
        <title>Genome sequence of Oxobacter pfennigii DSM 3222.</title>
        <authorList>
            <person name="Poehlein A."/>
            <person name="Bengelsdorf F.R."/>
            <person name="Schiel-Bengelsdorf B."/>
            <person name="Duerre P."/>
            <person name="Daniel R."/>
        </authorList>
    </citation>
    <scope>NUCLEOTIDE SEQUENCE [LARGE SCALE GENOMIC DNA]</scope>
    <source>
        <strain evidence="13 14">DSM 3222</strain>
    </source>
</reference>
<sequence>MYNISIDEKELLQVLKDMISIESVNPSLCPGGAGEAKIAEYIGNYLKSIGLDVKYQEINKGRVNVIGILKGSGGGKSLMLNGHTDTVSIEGMDIEPLNPVYKDGKVYGRGSIDMKGGLASMIGAAKALINGNIKLKGDVYFTFVADEEYESIGTEEIVKEYKADGAVVCEPTDLKVCVAHKGFAWIKIEIFGKAAHGSIPQYGVDAILKAGKILSEIDKLSESLLNSKKHKLLGTPSVHCSIIKGGTELSTYPYYCTIEIERRTIPGESYETVNEEIKNILDKIASGDTDFKCKYEIFFHRPPLEVSLEEPVVKVLMEVAGDIYKKEPGIMGMSGWLDSSILDKASIPAVIFGPSGEGLHAATEYVDFASVVDTSKVLANTIIKFCGSV</sequence>
<dbReference type="InterPro" id="IPR036264">
    <property type="entry name" value="Bact_exopeptidase_dim_dom"/>
</dbReference>
<dbReference type="InterPro" id="IPR011650">
    <property type="entry name" value="Peptidase_M20_dimer"/>
</dbReference>
<dbReference type="NCBIfam" id="TIGR01910">
    <property type="entry name" value="DapE-ArgE"/>
    <property type="match status" value="1"/>
</dbReference>
<comment type="cofactor">
    <cofactor evidence="2">
        <name>Zn(2+)</name>
        <dbReference type="ChEBI" id="CHEBI:29105"/>
    </cofactor>
</comment>
<comment type="similarity">
    <text evidence="4">Belongs to the peptidase M20A family.</text>
</comment>
<evidence type="ECO:0000256" key="5">
    <source>
        <dbReference type="ARBA" id="ARBA00011921"/>
    </source>
</evidence>
<name>A0A0P8W577_9CLOT</name>
<feature type="domain" description="Peptidase M20 dimerisation" evidence="12">
    <location>
        <begin position="178"/>
        <end position="286"/>
    </location>
</feature>
<dbReference type="Proteomes" id="UP000050326">
    <property type="component" value="Unassembled WGS sequence"/>
</dbReference>
<keyword evidence="14" id="KW-1185">Reference proteome</keyword>
<evidence type="ECO:0000256" key="9">
    <source>
        <dbReference type="ARBA" id="ARBA00022833"/>
    </source>
</evidence>
<keyword evidence="10" id="KW-0170">Cobalt</keyword>
<keyword evidence="8 13" id="KW-0378">Hydrolase</keyword>
<evidence type="ECO:0000256" key="6">
    <source>
        <dbReference type="ARBA" id="ARBA00016853"/>
    </source>
</evidence>
<dbReference type="InterPro" id="IPR050072">
    <property type="entry name" value="Peptidase_M20A"/>
</dbReference>
<dbReference type="PROSITE" id="PS00758">
    <property type="entry name" value="ARGE_DAPE_CPG2_1"/>
    <property type="match status" value="1"/>
</dbReference>
<evidence type="ECO:0000256" key="7">
    <source>
        <dbReference type="ARBA" id="ARBA00022723"/>
    </source>
</evidence>
<evidence type="ECO:0000313" key="14">
    <source>
        <dbReference type="Proteomes" id="UP000050326"/>
    </source>
</evidence>
<dbReference type="PANTHER" id="PTHR43808:SF25">
    <property type="entry name" value="PEPTIDASE M20 DIMERISATION DOMAIN-CONTAINING PROTEIN"/>
    <property type="match status" value="1"/>
</dbReference>
<dbReference type="EC" id="3.5.1.18" evidence="5"/>
<dbReference type="GO" id="GO:0009089">
    <property type="term" value="P:lysine biosynthetic process via diaminopimelate"/>
    <property type="evidence" value="ECO:0007669"/>
    <property type="project" value="UniProtKB-UniPathway"/>
</dbReference>
<dbReference type="STRING" id="36849.OXPF_35110"/>
<dbReference type="AlphaFoldDB" id="A0A0P8W577"/>
<dbReference type="InterPro" id="IPR001261">
    <property type="entry name" value="ArgE/DapE_CS"/>
</dbReference>